<keyword evidence="9" id="KW-1185">Reference proteome</keyword>
<protein>
    <recommendedName>
        <fullName evidence="2">DNA-directed RNA polymerase</fullName>
        <ecNumber evidence="2">2.7.7.6</ecNumber>
    </recommendedName>
</protein>
<dbReference type="EMBL" id="JAVXUO010001842">
    <property type="protein sequence ID" value="KAK2978701.1"/>
    <property type="molecule type" value="Genomic_DNA"/>
</dbReference>
<evidence type="ECO:0000259" key="7">
    <source>
        <dbReference type="Pfam" id="PF04560"/>
    </source>
</evidence>
<keyword evidence="4" id="KW-0808">Transferase</keyword>
<dbReference type="Pfam" id="PF04560">
    <property type="entry name" value="RNA_pol_Rpb2_7"/>
    <property type="match status" value="1"/>
</dbReference>
<gene>
    <name evidence="8" type="ORF">RJ640_026919</name>
</gene>
<dbReference type="GO" id="GO:0006351">
    <property type="term" value="P:DNA-templated transcription"/>
    <property type="evidence" value="ECO:0007669"/>
    <property type="project" value="InterPro"/>
</dbReference>
<keyword evidence="3" id="KW-0240">DNA-directed RNA polymerase</keyword>
<dbReference type="GO" id="GO:0003899">
    <property type="term" value="F:DNA-directed RNA polymerase activity"/>
    <property type="evidence" value="ECO:0007669"/>
    <property type="project" value="UniProtKB-EC"/>
</dbReference>
<sequence>MPGQYDDMFDVLRFLDEGNGEKVLSADVDVACYFLAGDSFGRNLTRNVASIVLLRVRRALCTCYTTKQGGQRVGEVEVWALEVSGVAHTLQEMLTYISNHIRARQEVLGTTIIGGTIPNPEDALESFPLFPETILWLREI</sequence>
<evidence type="ECO:0000256" key="6">
    <source>
        <dbReference type="ARBA" id="ARBA00023163"/>
    </source>
</evidence>
<reference evidence="8" key="1">
    <citation type="submission" date="2022-12" db="EMBL/GenBank/DDBJ databases">
        <title>Draft genome assemblies for two species of Escallonia (Escalloniales).</title>
        <authorList>
            <person name="Chanderbali A."/>
            <person name="Dervinis C."/>
            <person name="Anghel I."/>
            <person name="Soltis D."/>
            <person name="Soltis P."/>
            <person name="Zapata F."/>
        </authorList>
    </citation>
    <scope>NUCLEOTIDE SEQUENCE</scope>
    <source>
        <strain evidence="8">UCBG92.1500</strain>
        <tissue evidence="8">Leaf</tissue>
    </source>
</reference>
<keyword evidence="5" id="KW-0548">Nucleotidyltransferase</keyword>
<dbReference type="Proteomes" id="UP001187471">
    <property type="component" value="Unassembled WGS sequence"/>
</dbReference>
<dbReference type="EC" id="2.7.7.6" evidence="2"/>
<dbReference type="PANTHER" id="PTHR20856">
    <property type="entry name" value="DNA-DIRECTED RNA POLYMERASE I SUBUNIT 2"/>
    <property type="match status" value="1"/>
</dbReference>
<dbReference type="AlphaFoldDB" id="A0AA88RGS2"/>
<evidence type="ECO:0000313" key="8">
    <source>
        <dbReference type="EMBL" id="KAK2978701.1"/>
    </source>
</evidence>
<dbReference type="InterPro" id="IPR007641">
    <property type="entry name" value="RNA_pol_Rpb2_7"/>
</dbReference>
<dbReference type="GO" id="GO:0032549">
    <property type="term" value="F:ribonucleoside binding"/>
    <property type="evidence" value="ECO:0007669"/>
    <property type="project" value="InterPro"/>
</dbReference>
<comment type="caution">
    <text evidence="8">The sequence shown here is derived from an EMBL/GenBank/DDBJ whole genome shotgun (WGS) entry which is preliminary data.</text>
</comment>
<dbReference type="InterPro" id="IPR015712">
    <property type="entry name" value="DNA-dir_RNA_pol_su2"/>
</dbReference>
<evidence type="ECO:0000256" key="1">
    <source>
        <dbReference type="ARBA" id="ARBA00006835"/>
    </source>
</evidence>
<accession>A0AA88RGS2</accession>
<dbReference type="Gene3D" id="3.90.1800.10">
    <property type="entry name" value="RNA polymerase alpha subunit dimerisation domain"/>
    <property type="match status" value="1"/>
</dbReference>
<evidence type="ECO:0000256" key="3">
    <source>
        <dbReference type="ARBA" id="ARBA00022478"/>
    </source>
</evidence>
<feature type="domain" description="RNA polymerase Rpb2" evidence="7">
    <location>
        <begin position="69"/>
        <end position="127"/>
    </location>
</feature>
<evidence type="ECO:0000313" key="9">
    <source>
        <dbReference type="Proteomes" id="UP001187471"/>
    </source>
</evidence>
<evidence type="ECO:0000256" key="2">
    <source>
        <dbReference type="ARBA" id="ARBA00012418"/>
    </source>
</evidence>
<comment type="similarity">
    <text evidence="1">Belongs to the RNA polymerase beta chain family.</text>
</comment>
<proteinExistence type="inferred from homology"/>
<dbReference type="GO" id="GO:0003677">
    <property type="term" value="F:DNA binding"/>
    <property type="evidence" value="ECO:0007669"/>
    <property type="project" value="InterPro"/>
</dbReference>
<keyword evidence="6" id="KW-0804">Transcription</keyword>
<evidence type="ECO:0000256" key="5">
    <source>
        <dbReference type="ARBA" id="ARBA00022695"/>
    </source>
</evidence>
<evidence type="ECO:0000256" key="4">
    <source>
        <dbReference type="ARBA" id="ARBA00022679"/>
    </source>
</evidence>
<dbReference type="SUPFAM" id="SSF64484">
    <property type="entry name" value="beta and beta-prime subunits of DNA dependent RNA-polymerase"/>
    <property type="match status" value="1"/>
</dbReference>
<dbReference type="GO" id="GO:0000428">
    <property type="term" value="C:DNA-directed RNA polymerase complex"/>
    <property type="evidence" value="ECO:0007669"/>
    <property type="project" value="UniProtKB-KW"/>
</dbReference>
<organism evidence="8 9">
    <name type="scientific">Escallonia rubra</name>
    <dbReference type="NCBI Taxonomy" id="112253"/>
    <lineage>
        <taxon>Eukaryota</taxon>
        <taxon>Viridiplantae</taxon>
        <taxon>Streptophyta</taxon>
        <taxon>Embryophyta</taxon>
        <taxon>Tracheophyta</taxon>
        <taxon>Spermatophyta</taxon>
        <taxon>Magnoliopsida</taxon>
        <taxon>eudicotyledons</taxon>
        <taxon>Gunneridae</taxon>
        <taxon>Pentapetalae</taxon>
        <taxon>asterids</taxon>
        <taxon>campanulids</taxon>
        <taxon>Escalloniales</taxon>
        <taxon>Escalloniaceae</taxon>
        <taxon>Escallonia</taxon>
    </lineage>
</organism>
<name>A0AA88RGS2_9ASTE</name>